<proteinExistence type="inferred from homology"/>
<dbReference type="GO" id="GO:0008444">
    <property type="term" value="F:CDP-diacylglycerol-glycerol-3-phosphate 3-phosphatidyltransferase activity"/>
    <property type="evidence" value="ECO:0007669"/>
    <property type="project" value="UniProtKB-UniRule"/>
</dbReference>
<evidence type="ECO:0000256" key="13">
    <source>
        <dbReference type="ARBA" id="ARBA00023209"/>
    </source>
</evidence>
<dbReference type="GO" id="GO:0046474">
    <property type="term" value="P:glycerophospholipid biosynthetic process"/>
    <property type="evidence" value="ECO:0007669"/>
    <property type="project" value="TreeGrafter"/>
</dbReference>
<comment type="subcellular location">
    <subcellularLocation>
        <location evidence="2">Membrane</location>
        <topology evidence="2">Multi-pass membrane protein</topology>
    </subcellularLocation>
</comment>
<evidence type="ECO:0000313" key="20">
    <source>
        <dbReference type="Proteomes" id="UP000824089"/>
    </source>
</evidence>
<dbReference type="AlphaFoldDB" id="A0A9D1I952"/>
<evidence type="ECO:0000256" key="3">
    <source>
        <dbReference type="ARBA" id="ARBA00005042"/>
    </source>
</evidence>
<evidence type="ECO:0000256" key="11">
    <source>
        <dbReference type="ARBA" id="ARBA00023098"/>
    </source>
</evidence>
<dbReference type="GO" id="GO:0016020">
    <property type="term" value="C:membrane"/>
    <property type="evidence" value="ECO:0007669"/>
    <property type="project" value="UniProtKB-SubCell"/>
</dbReference>
<dbReference type="InterPro" id="IPR000462">
    <property type="entry name" value="CDP-OH_P_trans"/>
</dbReference>
<gene>
    <name evidence="19" type="primary">pgsA</name>
    <name evidence="19" type="ORF">IAD50_04480</name>
</gene>
<evidence type="ECO:0000256" key="12">
    <source>
        <dbReference type="ARBA" id="ARBA00023136"/>
    </source>
</evidence>
<keyword evidence="12 18" id="KW-0472">Membrane</keyword>
<evidence type="ECO:0000256" key="8">
    <source>
        <dbReference type="ARBA" id="ARBA00022679"/>
    </source>
</evidence>
<protein>
    <recommendedName>
        <fullName evidence="6 16">CDP-diacylglycerol--glycerol-3-phosphate 3-phosphatidyltransferase</fullName>
        <ecNumber evidence="5 16">2.7.8.5</ecNumber>
    </recommendedName>
</protein>
<evidence type="ECO:0000313" key="19">
    <source>
        <dbReference type="EMBL" id="HIU29538.1"/>
    </source>
</evidence>
<keyword evidence="10 18" id="KW-1133">Transmembrane helix</keyword>
<dbReference type="InterPro" id="IPR048254">
    <property type="entry name" value="CDP_ALCOHOL_P_TRANSF_CS"/>
</dbReference>
<organism evidence="19 20">
    <name type="scientific">Candidatus Egerieisoma faecipullorum</name>
    <dbReference type="NCBI Taxonomy" id="2840963"/>
    <lineage>
        <taxon>Bacteria</taxon>
        <taxon>Bacillati</taxon>
        <taxon>Bacillota</taxon>
        <taxon>Clostridia</taxon>
        <taxon>Eubacteriales</taxon>
        <taxon>Clostridiaceae</taxon>
        <taxon>Clostridiaceae incertae sedis</taxon>
        <taxon>Candidatus Egerieisoma</taxon>
    </lineage>
</organism>
<dbReference type="InterPro" id="IPR043130">
    <property type="entry name" value="CDP-OH_PTrfase_TM_dom"/>
</dbReference>
<keyword evidence="11" id="KW-0443">Lipid metabolism</keyword>
<evidence type="ECO:0000256" key="15">
    <source>
        <dbReference type="ARBA" id="ARBA00048586"/>
    </source>
</evidence>
<evidence type="ECO:0000256" key="7">
    <source>
        <dbReference type="ARBA" id="ARBA00022516"/>
    </source>
</evidence>
<evidence type="ECO:0000256" key="16">
    <source>
        <dbReference type="NCBIfam" id="TIGR00560"/>
    </source>
</evidence>
<feature type="transmembrane region" description="Helical" evidence="18">
    <location>
        <begin position="138"/>
        <end position="158"/>
    </location>
</feature>
<evidence type="ECO:0000256" key="18">
    <source>
        <dbReference type="SAM" id="Phobius"/>
    </source>
</evidence>
<dbReference type="EMBL" id="DVMM01000090">
    <property type="protein sequence ID" value="HIU29538.1"/>
    <property type="molecule type" value="Genomic_DNA"/>
</dbReference>
<comment type="pathway">
    <text evidence="3">Phospholipid metabolism; phosphatidylglycerol biosynthesis; phosphatidylglycerol from CDP-diacylglycerol: step 1/2.</text>
</comment>
<evidence type="ECO:0000256" key="6">
    <source>
        <dbReference type="ARBA" id="ARBA00014944"/>
    </source>
</evidence>
<dbReference type="Gene3D" id="1.20.120.1760">
    <property type="match status" value="1"/>
</dbReference>
<reference evidence="19" key="1">
    <citation type="submission" date="2020-10" db="EMBL/GenBank/DDBJ databases">
        <authorList>
            <person name="Gilroy R."/>
        </authorList>
    </citation>
    <scope>NUCLEOTIDE SEQUENCE</scope>
    <source>
        <strain evidence="19">CHK195-4489</strain>
    </source>
</reference>
<evidence type="ECO:0000256" key="2">
    <source>
        <dbReference type="ARBA" id="ARBA00004141"/>
    </source>
</evidence>
<feature type="transmembrane region" description="Helical" evidence="18">
    <location>
        <begin position="164"/>
        <end position="189"/>
    </location>
</feature>
<keyword evidence="13" id="KW-0594">Phospholipid biosynthesis</keyword>
<dbReference type="PANTHER" id="PTHR14269:SF62">
    <property type="entry name" value="CDP-DIACYLGLYCEROL--GLYCEROL-3-PHOSPHATE 3-PHOSPHATIDYLTRANSFERASE 1, CHLOROPLASTIC"/>
    <property type="match status" value="1"/>
</dbReference>
<accession>A0A9D1I952</accession>
<dbReference type="InterPro" id="IPR004570">
    <property type="entry name" value="Phosphatidylglycerol_P_synth"/>
</dbReference>
<keyword evidence="8 17" id="KW-0808">Transferase</keyword>
<evidence type="ECO:0000256" key="5">
    <source>
        <dbReference type="ARBA" id="ARBA00013170"/>
    </source>
</evidence>
<dbReference type="Proteomes" id="UP000824089">
    <property type="component" value="Unassembled WGS sequence"/>
</dbReference>
<evidence type="ECO:0000256" key="10">
    <source>
        <dbReference type="ARBA" id="ARBA00022989"/>
    </source>
</evidence>
<comment type="catalytic activity">
    <reaction evidence="15">
        <text>a CDP-1,2-diacyl-sn-glycerol + sn-glycerol 3-phosphate = a 1,2-diacyl-sn-glycero-3-phospho-(1'-sn-glycero-3'-phosphate) + CMP + H(+)</text>
        <dbReference type="Rhea" id="RHEA:12593"/>
        <dbReference type="ChEBI" id="CHEBI:15378"/>
        <dbReference type="ChEBI" id="CHEBI:57597"/>
        <dbReference type="ChEBI" id="CHEBI:58332"/>
        <dbReference type="ChEBI" id="CHEBI:60110"/>
        <dbReference type="ChEBI" id="CHEBI:60377"/>
        <dbReference type="EC" id="2.7.8.5"/>
    </reaction>
</comment>
<dbReference type="EC" id="2.7.8.5" evidence="5 16"/>
<dbReference type="PROSITE" id="PS00379">
    <property type="entry name" value="CDP_ALCOHOL_P_TRANSF"/>
    <property type="match status" value="1"/>
</dbReference>
<dbReference type="InterPro" id="IPR050324">
    <property type="entry name" value="CDP-alcohol_PTase-I"/>
</dbReference>
<dbReference type="PIRSF" id="PIRSF000847">
    <property type="entry name" value="Phos_ph_gly_syn"/>
    <property type="match status" value="1"/>
</dbReference>
<comment type="similarity">
    <text evidence="4 17">Belongs to the CDP-alcohol phosphatidyltransferase class-I family.</text>
</comment>
<comment type="caution">
    <text evidence="19">The sequence shown here is derived from an EMBL/GenBank/DDBJ whole genome shotgun (WGS) entry which is preliminary data.</text>
</comment>
<evidence type="ECO:0000256" key="4">
    <source>
        <dbReference type="ARBA" id="ARBA00010441"/>
    </source>
</evidence>
<keyword evidence="14" id="KW-1208">Phospholipid metabolism</keyword>
<dbReference type="NCBIfam" id="TIGR00560">
    <property type="entry name" value="pgsA"/>
    <property type="match status" value="1"/>
</dbReference>
<keyword evidence="9 18" id="KW-0812">Transmembrane</keyword>
<evidence type="ECO:0000256" key="1">
    <source>
        <dbReference type="ARBA" id="ARBA00003973"/>
    </source>
</evidence>
<reference evidence="19" key="2">
    <citation type="journal article" date="2021" name="PeerJ">
        <title>Extensive microbial diversity within the chicken gut microbiome revealed by metagenomics and culture.</title>
        <authorList>
            <person name="Gilroy R."/>
            <person name="Ravi A."/>
            <person name="Getino M."/>
            <person name="Pursley I."/>
            <person name="Horton D.L."/>
            <person name="Alikhan N.F."/>
            <person name="Baker D."/>
            <person name="Gharbi K."/>
            <person name="Hall N."/>
            <person name="Watson M."/>
            <person name="Adriaenssens E.M."/>
            <person name="Foster-Nyarko E."/>
            <person name="Jarju S."/>
            <person name="Secka A."/>
            <person name="Antonio M."/>
            <person name="Oren A."/>
            <person name="Chaudhuri R.R."/>
            <person name="La Ragione R."/>
            <person name="Hildebrand F."/>
            <person name="Pallen M.J."/>
        </authorList>
    </citation>
    <scope>NUCLEOTIDE SEQUENCE</scope>
    <source>
        <strain evidence="19">CHK195-4489</strain>
    </source>
</reference>
<feature type="transmembrane region" description="Helical" evidence="18">
    <location>
        <begin position="84"/>
        <end position="109"/>
    </location>
</feature>
<evidence type="ECO:0000256" key="17">
    <source>
        <dbReference type="RuleBase" id="RU003750"/>
    </source>
</evidence>
<evidence type="ECO:0000256" key="9">
    <source>
        <dbReference type="ARBA" id="ARBA00022692"/>
    </source>
</evidence>
<name>A0A9D1I952_9CLOT</name>
<evidence type="ECO:0000256" key="14">
    <source>
        <dbReference type="ARBA" id="ARBA00023264"/>
    </source>
</evidence>
<keyword evidence="7" id="KW-0444">Lipid biosynthesis</keyword>
<sequence>MNLPNKLTVTRLVLVLVFAVFAFPYPESLGFMNEGNFFADTREYFALAVYVIASLTDAADGHIARKYHLITDFGKFLDPIADKLLVTAALLSLTGVSLMYLWATLIILAREFMVSGIRMLAASKGVVIAAGTLGKAKMLFQTIAIVVLLTAGVIPESLAQTRKYMYLCGNIVMLLAVILTIVSGIEYVYKNRNVLYTDGNAKGENIK</sequence>
<comment type="function">
    <text evidence="1">This protein catalyzes the committed step to the synthesis of the acidic phospholipids.</text>
</comment>
<dbReference type="PANTHER" id="PTHR14269">
    <property type="entry name" value="CDP-DIACYLGLYCEROL--GLYCEROL-3-PHOSPHATE 3-PHOSPHATIDYLTRANSFERASE-RELATED"/>
    <property type="match status" value="1"/>
</dbReference>
<dbReference type="Pfam" id="PF01066">
    <property type="entry name" value="CDP-OH_P_transf"/>
    <property type="match status" value="1"/>
</dbReference>